<gene>
    <name evidence="1" type="ORF">IM811_010100</name>
</gene>
<name>A0A8H7NEW7_BIOOC</name>
<dbReference type="EMBL" id="JADCTT010000003">
    <property type="protein sequence ID" value="KAF9754659.1"/>
    <property type="molecule type" value="Genomic_DNA"/>
</dbReference>
<organism evidence="1 2">
    <name type="scientific">Bionectria ochroleuca</name>
    <name type="common">Gliocladium roseum</name>
    <dbReference type="NCBI Taxonomy" id="29856"/>
    <lineage>
        <taxon>Eukaryota</taxon>
        <taxon>Fungi</taxon>
        <taxon>Dikarya</taxon>
        <taxon>Ascomycota</taxon>
        <taxon>Pezizomycotina</taxon>
        <taxon>Sordariomycetes</taxon>
        <taxon>Hypocreomycetidae</taxon>
        <taxon>Hypocreales</taxon>
        <taxon>Bionectriaceae</taxon>
        <taxon>Clonostachys</taxon>
    </lineage>
</organism>
<dbReference type="Proteomes" id="UP000616885">
    <property type="component" value="Unassembled WGS sequence"/>
</dbReference>
<comment type="caution">
    <text evidence="1">The sequence shown here is derived from an EMBL/GenBank/DDBJ whole genome shotgun (WGS) entry which is preliminary data.</text>
</comment>
<protein>
    <submittedName>
        <fullName evidence="1">Uncharacterized protein</fullName>
    </submittedName>
</protein>
<evidence type="ECO:0000313" key="2">
    <source>
        <dbReference type="Proteomes" id="UP000616885"/>
    </source>
</evidence>
<sequence length="62" mass="6798">MHHENTTRIPNNPNYATLGHSISRGLRIPKFASLAWWDTLAPGSAAGATPSDWEAHPSRHPV</sequence>
<accession>A0A8H7NEW7</accession>
<dbReference type="AlphaFoldDB" id="A0A8H7NEW7"/>
<proteinExistence type="predicted"/>
<evidence type="ECO:0000313" key="1">
    <source>
        <dbReference type="EMBL" id="KAF9754659.1"/>
    </source>
</evidence>
<reference evidence="1" key="1">
    <citation type="submission" date="2020-10" db="EMBL/GenBank/DDBJ databases">
        <title>High-Quality Genome Resource of Clonostachys rosea strain S41 by Oxford Nanopore Long-Read Sequencing.</title>
        <authorList>
            <person name="Wang H."/>
        </authorList>
    </citation>
    <scope>NUCLEOTIDE SEQUENCE</scope>
    <source>
        <strain evidence="1">S41</strain>
    </source>
</reference>